<evidence type="ECO:0000256" key="1">
    <source>
        <dbReference type="SAM" id="SignalP"/>
    </source>
</evidence>
<evidence type="ECO:0000313" key="2">
    <source>
        <dbReference type="EMBL" id="AGA92407.1"/>
    </source>
</evidence>
<proteinExistence type="predicted"/>
<protein>
    <submittedName>
        <fullName evidence="2">Uncharacterized protein</fullName>
    </submittedName>
</protein>
<name>L0H2W0_9GAMM</name>
<feature type="signal peptide" evidence="1">
    <location>
        <begin position="1"/>
        <end position="18"/>
    </location>
</feature>
<geneLocation type="plasmid" evidence="2 3">
    <name>pTHIMO01</name>
</geneLocation>
<evidence type="ECO:0000313" key="3">
    <source>
        <dbReference type="Proteomes" id="UP000010816"/>
    </source>
</evidence>
<keyword evidence="3" id="KW-1185">Reference proteome</keyword>
<dbReference type="KEGG" id="tmb:Thimo_3755"/>
<sequence length="145" mass="16230">MKRATALLALGLPVVANAWTVEGVDMDAVPWAELCPSIEAVELTTGAGSCATVHPASHRHAKWDGFDMGVKEPSLNCRKLEREYQRFTSPRPGTTEATKPRDRWGTCIGAFSRALKLRAEEPGRFSEPLDTWRQRYFEGYIHREG</sequence>
<dbReference type="AlphaFoldDB" id="L0H2W0"/>
<feature type="chain" id="PRO_5003943276" evidence="1">
    <location>
        <begin position="19"/>
        <end position="145"/>
    </location>
</feature>
<dbReference type="HOGENOM" id="CLU_1786016_0_0_6"/>
<gene>
    <name evidence="2" type="ORF">Thimo_3755</name>
</gene>
<keyword evidence="1" id="KW-0732">Signal</keyword>
<reference evidence="2 3" key="1">
    <citation type="submission" date="2011-09" db="EMBL/GenBank/DDBJ databases">
        <title>Complete sequence of plasmid of Thioflavicoccus mobilis 8321.</title>
        <authorList>
            <consortium name="US DOE Joint Genome Institute"/>
            <person name="Lucas S."/>
            <person name="Han J."/>
            <person name="Lapidus A."/>
            <person name="Cheng J.-F."/>
            <person name="Goodwin L."/>
            <person name="Pitluck S."/>
            <person name="Peters L."/>
            <person name="Ovchinnikova G."/>
            <person name="Lu M."/>
            <person name="Detter J.C."/>
            <person name="Han C."/>
            <person name="Tapia R."/>
            <person name="Land M."/>
            <person name="Hauser L."/>
            <person name="Kyrpides N."/>
            <person name="Ivanova N."/>
            <person name="Pagani I."/>
            <person name="Vogl K."/>
            <person name="Liu Z."/>
            <person name="Imhoff J."/>
            <person name="Thiel V."/>
            <person name="Frigaard N.-U."/>
            <person name="Bryant D."/>
            <person name="Woyke T."/>
        </authorList>
    </citation>
    <scope>NUCLEOTIDE SEQUENCE [LARGE SCALE GENOMIC DNA]</scope>
    <source>
        <strain evidence="2 3">8321</strain>
        <plasmid evidence="3">Plasmid pTHIMO01</plasmid>
    </source>
</reference>
<keyword evidence="2" id="KW-0614">Plasmid</keyword>
<dbReference type="EMBL" id="CP003052">
    <property type="protein sequence ID" value="AGA92407.1"/>
    <property type="molecule type" value="Genomic_DNA"/>
</dbReference>
<dbReference type="Proteomes" id="UP000010816">
    <property type="component" value="Plasmid pTHIMO01"/>
</dbReference>
<dbReference type="RefSeq" id="WP_015282526.1">
    <property type="nucleotide sequence ID" value="NC_019941.1"/>
</dbReference>
<accession>L0H2W0</accession>
<organism evidence="2 3">
    <name type="scientific">Thioflavicoccus mobilis 8321</name>
    <dbReference type="NCBI Taxonomy" id="765912"/>
    <lineage>
        <taxon>Bacteria</taxon>
        <taxon>Pseudomonadati</taxon>
        <taxon>Pseudomonadota</taxon>
        <taxon>Gammaproteobacteria</taxon>
        <taxon>Chromatiales</taxon>
        <taxon>Chromatiaceae</taxon>
        <taxon>Thioflavicoccus</taxon>
    </lineage>
</organism>